<keyword evidence="2" id="KW-1185">Reference proteome</keyword>
<organism evidence="1 2">
    <name type="scientific">Morus notabilis</name>
    <dbReference type="NCBI Taxonomy" id="981085"/>
    <lineage>
        <taxon>Eukaryota</taxon>
        <taxon>Viridiplantae</taxon>
        <taxon>Streptophyta</taxon>
        <taxon>Embryophyta</taxon>
        <taxon>Tracheophyta</taxon>
        <taxon>Spermatophyta</taxon>
        <taxon>Magnoliopsida</taxon>
        <taxon>eudicotyledons</taxon>
        <taxon>Gunneridae</taxon>
        <taxon>Pentapetalae</taxon>
        <taxon>rosids</taxon>
        <taxon>fabids</taxon>
        <taxon>Rosales</taxon>
        <taxon>Moraceae</taxon>
        <taxon>Moreae</taxon>
        <taxon>Morus</taxon>
    </lineage>
</organism>
<evidence type="ECO:0000313" key="2">
    <source>
        <dbReference type="Proteomes" id="UP000030645"/>
    </source>
</evidence>
<proteinExistence type="predicted"/>
<name>W9QXV8_9ROSA</name>
<reference evidence="2" key="1">
    <citation type="submission" date="2013-01" db="EMBL/GenBank/DDBJ databases">
        <title>Draft Genome Sequence of a Mulberry Tree, Morus notabilis C.K. Schneid.</title>
        <authorList>
            <person name="He N."/>
            <person name="Zhao S."/>
        </authorList>
    </citation>
    <scope>NUCLEOTIDE SEQUENCE</scope>
</reference>
<gene>
    <name evidence="1" type="ORF">L484_022657</name>
</gene>
<evidence type="ECO:0000313" key="1">
    <source>
        <dbReference type="EMBL" id="EXB57551.1"/>
    </source>
</evidence>
<dbReference type="AlphaFoldDB" id="W9QXV8"/>
<accession>W9QXV8</accession>
<sequence length="50" mass="5730">MKKRVMLHRLWNRINGSYVCREIRINGSDVGLKHRTAKKLMGCLVGGFVS</sequence>
<dbReference type="EMBL" id="KE344347">
    <property type="protein sequence ID" value="EXB57551.1"/>
    <property type="molecule type" value="Genomic_DNA"/>
</dbReference>
<dbReference type="Proteomes" id="UP000030645">
    <property type="component" value="Unassembled WGS sequence"/>
</dbReference>
<protein>
    <submittedName>
        <fullName evidence="1">Uncharacterized protein</fullName>
    </submittedName>
</protein>